<sequence>MDVAPATDSVYPSWSALRWLFLFRLLMVIGLVLAFSPAADDPALARSNTQLVWDILVVYAVVVLASGLGLSTRRPGRITQVQLAIFIDILFYTALMHTAGGVTSGLGILLALAVAAGALMLEGRLSLLFAALASLAVIIEQIYSALLASHAAISFTQAGLLGLLFFTVALLAHVLYRRVRSAEALAAQHQVDIDDLSQLNEFIIQSIGTGILVADGKRRLRLINAAALKLIGARRIRSGTALHELSVELDQWLVDQVCATHPREGRLTIADREVRVSLKQLGHRCANGVVVYLRDNQEVEHKAQQIKLASLGTLTASIAHNIRNPLSAISHASQLLSESPALSDENRHLLDIIQRNSARIEETVRSVLQLSRGLRIEPCPIELVTWVLAFAEEFREQHGLAPSSLEVRIESRPLEIETDPRHLHQILANLCENALIHGRCPGEPVRIQLRLGRGQDPDQIHLEVEDAGPGIDPKIARDIFSPFFTTRSQGTGLGLYIARQLAESNGIQLSYRPASPQGSRFILSFTEAAR</sequence>
<feature type="transmembrane region" description="Helical" evidence="4">
    <location>
        <begin position="152"/>
        <end position="176"/>
    </location>
</feature>
<accession>A0A6I6E8H6</accession>
<keyword evidence="7" id="KW-1185">Reference proteome</keyword>
<dbReference type="OrthoDB" id="9815750at2"/>
<keyword evidence="6" id="KW-0808">Transferase</keyword>
<protein>
    <recommendedName>
        <fullName evidence="2">histidine kinase</fullName>
        <ecNumber evidence="2">2.7.13.3</ecNumber>
    </recommendedName>
</protein>
<keyword evidence="4" id="KW-0812">Transmembrane</keyword>
<dbReference type="Gene3D" id="3.30.450.20">
    <property type="entry name" value="PAS domain"/>
    <property type="match status" value="1"/>
</dbReference>
<name>A0A6I6E8H6_THETI</name>
<reference evidence="6 7" key="1">
    <citation type="submission" date="2019-12" db="EMBL/GenBank/DDBJ databases">
        <title>The complete genome of the thermophilic, anoxygenic phototrophic gammaproteobacterium Thermochromatium tepidum.</title>
        <authorList>
            <person name="Sattley W.M."/>
            <person name="Swingley W.D."/>
            <person name="Burchell B.M."/>
            <person name="Gurbani S.A."/>
            <person name="Kujawa C.M."/>
            <person name="Nuccio D.A."/>
            <person name="Schladweiler J."/>
            <person name="Shaffer K.N."/>
            <person name="Stokes L.M."/>
            <person name="Touchman J.W."/>
            <person name="Blankenship R.E."/>
            <person name="Madigan M.T."/>
        </authorList>
    </citation>
    <scope>NUCLEOTIDE SEQUENCE [LARGE SCALE GENOMIC DNA]</scope>
    <source>
        <strain evidence="6 7">ATCC 43061</strain>
    </source>
</reference>
<keyword evidence="6" id="KW-0418">Kinase</keyword>
<dbReference type="SMART" id="SM00387">
    <property type="entry name" value="HATPase_c"/>
    <property type="match status" value="1"/>
</dbReference>
<dbReference type="RefSeq" id="WP_153975052.1">
    <property type="nucleotide sequence ID" value="NZ_CP039268.1"/>
</dbReference>
<evidence type="ECO:0000313" key="6">
    <source>
        <dbReference type="EMBL" id="QGU32858.1"/>
    </source>
</evidence>
<dbReference type="InterPro" id="IPR003661">
    <property type="entry name" value="HisK_dim/P_dom"/>
</dbReference>
<feature type="transmembrane region" description="Helical" evidence="4">
    <location>
        <begin position="127"/>
        <end position="146"/>
    </location>
</feature>
<feature type="transmembrane region" description="Helical" evidence="4">
    <location>
        <begin position="101"/>
        <end position="120"/>
    </location>
</feature>
<dbReference type="InterPro" id="IPR036097">
    <property type="entry name" value="HisK_dim/P_sf"/>
</dbReference>
<dbReference type="Pfam" id="PF00512">
    <property type="entry name" value="HisKA"/>
    <property type="match status" value="1"/>
</dbReference>
<dbReference type="Pfam" id="PF25323">
    <property type="entry name" value="6TM_PilS"/>
    <property type="match status" value="1"/>
</dbReference>
<dbReference type="CDD" id="cd00082">
    <property type="entry name" value="HisKA"/>
    <property type="match status" value="1"/>
</dbReference>
<dbReference type="Gene3D" id="3.30.565.10">
    <property type="entry name" value="Histidine kinase-like ATPase, C-terminal domain"/>
    <property type="match status" value="1"/>
</dbReference>
<dbReference type="EC" id="2.7.13.3" evidence="2"/>
<evidence type="ECO:0000259" key="5">
    <source>
        <dbReference type="PROSITE" id="PS50109"/>
    </source>
</evidence>
<dbReference type="PANTHER" id="PTHR43065:SF52">
    <property type="entry name" value="SENSOR PROTEIN KINASE PILS"/>
    <property type="match status" value="1"/>
</dbReference>
<dbReference type="InterPro" id="IPR004358">
    <property type="entry name" value="Sig_transdc_His_kin-like_C"/>
</dbReference>
<evidence type="ECO:0000256" key="2">
    <source>
        <dbReference type="ARBA" id="ARBA00012438"/>
    </source>
</evidence>
<dbReference type="EMBL" id="CP039268">
    <property type="protein sequence ID" value="QGU32858.1"/>
    <property type="molecule type" value="Genomic_DNA"/>
</dbReference>
<dbReference type="SUPFAM" id="SSF47384">
    <property type="entry name" value="Homodimeric domain of signal transducing histidine kinase"/>
    <property type="match status" value="1"/>
</dbReference>
<keyword evidence="4" id="KW-1133">Transmembrane helix</keyword>
<dbReference type="PANTHER" id="PTHR43065">
    <property type="entry name" value="SENSOR HISTIDINE KINASE"/>
    <property type="match status" value="1"/>
</dbReference>
<comment type="catalytic activity">
    <reaction evidence="1">
        <text>ATP + protein L-histidine = ADP + protein N-phospho-L-histidine.</text>
        <dbReference type="EC" id="2.7.13.3"/>
    </reaction>
</comment>
<feature type="domain" description="Histidine kinase" evidence="5">
    <location>
        <begin position="317"/>
        <end position="529"/>
    </location>
</feature>
<gene>
    <name evidence="6" type="ORF">E6P07_07610</name>
</gene>
<dbReference type="Pfam" id="PF02518">
    <property type="entry name" value="HATPase_c"/>
    <property type="match status" value="1"/>
</dbReference>
<dbReference type="Proteomes" id="UP000426424">
    <property type="component" value="Chromosome"/>
</dbReference>
<keyword evidence="4" id="KW-0472">Membrane</keyword>
<dbReference type="AlphaFoldDB" id="A0A6I6E8H6"/>
<dbReference type="KEGG" id="ttp:E6P07_07610"/>
<dbReference type="InterPro" id="IPR005467">
    <property type="entry name" value="His_kinase_dom"/>
</dbReference>
<evidence type="ECO:0000256" key="3">
    <source>
        <dbReference type="ARBA" id="ARBA00022553"/>
    </source>
</evidence>
<organism evidence="6 7">
    <name type="scientific">Thermochromatium tepidum ATCC 43061</name>
    <dbReference type="NCBI Taxonomy" id="316276"/>
    <lineage>
        <taxon>Bacteria</taxon>
        <taxon>Pseudomonadati</taxon>
        <taxon>Pseudomonadota</taxon>
        <taxon>Gammaproteobacteria</taxon>
        <taxon>Chromatiales</taxon>
        <taxon>Chromatiaceae</taxon>
        <taxon>Thermochromatium</taxon>
    </lineage>
</organism>
<feature type="transmembrane region" description="Helical" evidence="4">
    <location>
        <begin position="21"/>
        <end position="39"/>
    </location>
</feature>
<dbReference type="GO" id="GO:0000155">
    <property type="term" value="F:phosphorelay sensor kinase activity"/>
    <property type="evidence" value="ECO:0007669"/>
    <property type="project" value="InterPro"/>
</dbReference>
<dbReference type="PROSITE" id="PS50109">
    <property type="entry name" value="HIS_KIN"/>
    <property type="match status" value="1"/>
</dbReference>
<proteinExistence type="predicted"/>
<keyword evidence="3" id="KW-0597">Phosphoprotein</keyword>
<dbReference type="InterPro" id="IPR036890">
    <property type="entry name" value="HATPase_C_sf"/>
</dbReference>
<evidence type="ECO:0000313" key="7">
    <source>
        <dbReference type="Proteomes" id="UP000426424"/>
    </source>
</evidence>
<evidence type="ECO:0000256" key="4">
    <source>
        <dbReference type="SAM" id="Phobius"/>
    </source>
</evidence>
<dbReference type="SMART" id="SM00388">
    <property type="entry name" value="HisKA"/>
    <property type="match status" value="1"/>
</dbReference>
<feature type="transmembrane region" description="Helical" evidence="4">
    <location>
        <begin position="51"/>
        <end position="71"/>
    </location>
</feature>
<dbReference type="InterPro" id="IPR003594">
    <property type="entry name" value="HATPase_dom"/>
</dbReference>
<dbReference type="PRINTS" id="PR00344">
    <property type="entry name" value="BCTRLSENSOR"/>
</dbReference>
<evidence type="ECO:0000256" key="1">
    <source>
        <dbReference type="ARBA" id="ARBA00000085"/>
    </source>
</evidence>
<dbReference type="SUPFAM" id="SSF55874">
    <property type="entry name" value="ATPase domain of HSP90 chaperone/DNA topoisomerase II/histidine kinase"/>
    <property type="match status" value="1"/>
</dbReference>
<dbReference type="Gene3D" id="1.10.287.130">
    <property type="match status" value="1"/>
</dbReference>